<dbReference type="EMBL" id="JAQQWL010000011">
    <property type="protein sequence ID" value="KAK8048141.1"/>
    <property type="molecule type" value="Genomic_DNA"/>
</dbReference>
<feature type="compositionally biased region" description="Low complexity" evidence="1">
    <location>
        <begin position="75"/>
        <end position="84"/>
    </location>
</feature>
<sequence>MSQRSPLRQFSIRPSYRHNDHRGEGPQHNGPQINNTDSNVQMWFERHRGQAMAALAVVAIVAIVSLSLGLSLGLKGGSNPPSSNEKAASPGSTGNNMATPTTAKELAQTAITPSVTKQADPYYCDLGCEGAFIEENGCHSNCPGPLAEAKKTAKTRTLV</sequence>
<keyword evidence="2" id="KW-0812">Transmembrane</keyword>
<accession>A0ABR1TQJ9</accession>
<evidence type="ECO:0000256" key="2">
    <source>
        <dbReference type="SAM" id="Phobius"/>
    </source>
</evidence>
<feature type="region of interest" description="Disordered" evidence="1">
    <location>
        <begin position="75"/>
        <end position="99"/>
    </location>
</feature>
<gene>
    <name evidence="3" type="ORF">PG994_009871</name>
</gene>
<evidence type="ECO:0000256" key="1">
    <source>
        <dbReference type="SAM" id="MobiDB-lite"/>
    </source>
</evidence>
<name>A0ABR1TQJ9_9PEZI</name>
<comment type="caution">
    <text evidence="3">The sequence shown here is derived from an EMBL/GenBank/DDBJ whole genome shotgun (WGS) entry which is preliminary data.</text>
</comment>
<keyword evidence="4" id="KW-1185">Reference proteome</keyword>
<evidence type="ECO:0000313" key="4">
    <source>
        <dbReference type="Proteomes" id="UP001480595"/>
    </source>
</evidence>
<organism evidence="3 4">
    <name type="scientific">Apiospora phragmitis</name>
    <dbReference type="NCBI Taxonomy" id="2905665"/>
    <lineage>
        <taxon>Eukaryota</taxon>
        <taxon>Fungi</taxon>
        <taxon>Dikarya</taxon>
        <taxon>Ascomycota</taxon>
        <taxon>Pezizomycotina</taxon>
        <taxon>Sordariomycetes</taxon>
        <taxon>Xylariomycetidae</taxon>
        <taxon>Amphisphaeriales</taxon>
        <taxon>Apiosporaceae</taxon>
        <taxon>Apiospora</taxon>
    </lineage>
</organism>
<proteinExistence type="predicted"/>
<feature type="transmembrane region" description="Helical" evidence="2">
    <location>
        <begin position="51"/>
        <end position="74"/>
    </location>
</feature>
<dbReference type="GeneID" id="92094343"/>
<dbReference type="RefSeq" id="XP_066710390.1">
    <property type="nucleotide sequence ID" value="XM_066861280.1"/>
</dbReference>
<feature type="region of interest" description="Disordered" evidence="1">
    <location>
        <begin position="1"/>
        <end position="36"/>
    </location>
</feature>
<feature type="compositionally biased region" description="Polar residues" evidence="1">
    <location>
        <begin position="90"/>
        <end position="99"/>
    </location>
</feature>
<evidence type="ECO:0000313" key="3">
    <source>
        <dbReference type="EMBL" id="KAK8048141.1"/>
    </source>
</evidence>
<protein>
    <submittedName>
        <fullName evidence="3">Uncharacterized protein</fullName>
    </submittedName>
</protein>
<keyword evidence="2" id="KW-1133">Transmembrane helix</keyword>
<dbReference type="Proteomes" id="UP001480595">
    <property type="component" value="Unassembled WGS sequence"/>
</dbReference>
<reference evidence="3 4" key="1">
    <citation type="submission" date="2023-01" db="EMBL/GenBank/DDBJ databases">
        <title>Analysis of 21 Apiospora genomes using comparative genomics revels a genus with tremendous synthesis potential of carbohydrate active enzymes and secondary metabolites.</title>
        <authorList>
            <person name="Sorensen T."/>
        </authorList>
    </citation>
    <scope>NUCLEOTIDE SEQUENCE [LARGE SCALE GENOMIC DNA]</scope>
    <source>
        <strain evidence="3 4">CBS 135458</strain>
    </source>
</reference>
<keyword evidence="2" id="KW-0472">Membrane</keyword>